<evidence type="ECO:0000313" key="8">
    <source>
        <dbReference type="Proteomes" id="UP001143545"/>
    </source>
</evidence>
<dbReference type="InterPro" id="IPR011050">
    <property type="entry name" value="Pectin_lyase_fold/virulence"/>
</dbReference>
<evidence type="ECO:0000259" key="6">
    <source>
        <dbReference type="Pfam" id="PF12708"/>
    </source>
</evidence>
<name>A0A9W6B2N1_9FLAO</name>
<organism evidence="7 8">
    <name type="scientific">Neptunitalea chrysea</name>
    <dbReference type="NCBI Taxonomy" id="1647581"/>
    <lineage>
        <taxon>Bacteria</taxon>
        <taxon>Pseudomonadati</taxon>
        <taxon>Bacteroidota</taxon>
        <taxon>Flavobacteriia</taxon>
        <taxon>Flavobacteriales</taxon>
        <taxon>Flavobacteriaceae</taxon>
        <taxon>Neptunitalea</taxon>
    </lineage>
</organism>
<dbReference type="InterPro" id="IPR012334">
    <property type="entry name" value="Pectin_lyas_fold"/>
</dbReference>
<dbReference type="Gene3D" id="2.160.20.10">
    <property type="entry name" value="Single-stranded right-handed beta-helix, Pectin lyase-like"/>
    <property type="match status" value="1"/>
</dbReference>
<evidence type="ECO:0000256" key="3">
    <source>
        <dbReference type="ARBA" id="ARBA00023295"/>
    </source>
</evidence>
<dbReference type="InterPro" id="IPR006626">
    <property type="entry name" value="PbH1"/>
</dbReference>
<keyword evidence="8" id="KW-1185">Reference proteome</keyword>
<dbReference type="GO" id="GO:0004650">
    <property type="term" value="F:polygalacturonase activity"/>
    <property type="evidence" value="ECO:0007669"/>
    <property type="project" value="InterPro"/>
</dbReference>
<dbReference type="SMART" id="SM00710">
    <property type="entry name" value="PbH1"/>
    <property type="match status" value="5"/>
</dbReference>
<evidence type="ECO:0000256" key="2">
    <source>
        <dbReference type="ARBA" id="ARBA00022801"/>
    </source>
</evidence>
<protein>
    <submittedName>
        <fullName evidence="7">Exo-poly-alpha-D-galacturonosidase</fullName>
    </submittedName>
</protein>
<comment type="caution">
    <text evidence="7">The sequence shown here is derived from an EMBL/GenBank/DDBJ whole genome shotgun (WGS) entry which is preliminary data.</text>
</comment>
<feature type="domain" description="Rhamnogalacturonase A/B/Epimerase-like pectate lyase" evidence="6">
    <location>
        <begin position="27"/>
        <end position="86"/>
    </location>
</feature>
<proteinExistence type="inferred from homology"/>
<dbReference type="Proteomes" id="UP001143545">
    <property type="component" value="Unassembled WGS sequence"/>
</dbReference>
<keyword evidence="2 4" id="KW-0378">Hydrolase</keyword>
<accession>A0A9W6B2N1</accession>
<dbReference type="SUPFAM" id="SSF51126">
    <property type="entry name" value="Pectin lyase-like"/>
    <property type="match status" value="1"/>
</dbReference>
<dbReference type="InterPro" id="IPR051801">
    <property type="entry name" value="GH28_Enzymes"/>
</dbReference>
<evidence type="ECO:0000256" key="5">
    <source>
        <dbReference type="SAM" id="SignalP"/>
    </source>
</evidence>
<sequence>MKLKLVILFVCSSLAISLAKASTCTVFYNVKDYGAYGNGIYLDTDAINKVIETAAKNGGGTVVFPAGNYLCFSIHLKSYVTLHLESGATIIAANMKEHDGQYDDPEANLWGDEFQYQDFGHSHFRNSLIWGENLTNIGITGSGRIYGKGLERWGKREHGLANKTISLKLCKNVCLRDFSILHGGHFGILATGVNNLTIDNVTIDTNRDAIDIDGCRFVHISNCSLNSPNDDALVLKSSYALGYPLATENITITNCAVYGFDEGTFLDGTYQTTQKQAPDKGVVTGRIKLGTESNGSFKNITISNCTFEHCRGLALETVDGATLEDITISNIIMKDILNAPLFFRLGSRMRGPNDLQMGTFKRILINNVSITCNSTEHSSMLMGISNHYVEDIMLSNIWISMKGNGTKQMAKIKVPELEEGYPDPQEFGTMPASGFYIRHAKNISMDNIHITYEHPDERPIFYIEDVSNISLDNIYLPISTKENQFVLKNVQKFSNYRVTNLKDSYLENISITKF</sequence>
<dbReference type="RefSeq" id="WP_281751582.1">
    <property type="nucleotide sequence ID" value="NZ_BRVP01000002.1"/>
</dbReference>
<gene>
    <name evidence="7" type="ORF">NBRC110019_02820</name>
</gene>
<dbReference type="InterPro" id="IPR000743">
    <property type="entry name" value="Glyco_hydro_28"/>
</dbReference>
<evidence type="ECO:0000256" key="1">
    <source>
        <dbReference type="ARBA" id="ARBA00008834"/>
    </source>
</evidence>
<dbReference type="InterPro" id="IPR024535">
    <property type="entry name" value="RHGA/B-epi-like_pectate_lyase"/>
</dbReference>
<feature type="chain" id="PRO_5040839259" evidence="5">
    <location>
        <begin position="22"/>
        <end position="514"/>
    </location>
</feature>
<keyword evidence="5" id="KW-0732">Signal</keyword>
<dbReference type="PANTHER" id="PTHR31339:SF9">
    <property type="entry name" value="PLASMIN AND FIBRONECTIN-BINDING PROTEIN A"/>
    <property type="match status" value="1"/>
</dbReference>
<dbReference type="PANTHER" id="PTHR31339">
    <property type="entry name" value="PECTIN LYASE-RELATED"/>
    <property type="match status" value="1"/>
</dbReference>
<feature type="signal peptide" evidence="5">
    <location>
        <begin position="1"/>
        <end position="21"/>
    </location>
</feature>
<reference evidence="7" key="1">
    <citation type="submission" date="2022-07" db="EMBL/GenBank/DDBJ databases">
        <title>Taxonomy of Novel Oxalotrophic and Methylotrophic Bacteria.</title>
        <authorList>
            <person name="Sahin N."/>
            <person name="Tani A."/>
        </authorList>
    </citation>
    <scope>NUCLEOTIDE SEQUENCE</scope>
    <source>
        <strain evidence="7">AM327</strain>
    </source>
</reference>
<dbReference type="Pfam" id="PF12708">
    <property type="entry name" value="Pect-lyase_RHGA_epim"/>
    <property type="match status" value="1"/>
</dbReference>
<dbReference type="AlphaFoldDB" id="A0A9W6B2N1"/>
<dbReference type="EMBL" id="BRVP01000002">
    <property type="protein sequence ID" value="GLB51243.1"/>
    <property type="molecule type" value="Genomic_DNA"/>
</dbReference>
<dbReference type="GO" id="GO:0005975">
    <property type="term" value="P:carbohydrate metabolic process"/>
    <property type="evidence" value="ECO:0007669"/>
    <property type="project" value="InterPro"/>
</dbReference>
<dbReference type="Pfam" id="PF00295">
    <property type="entry name" value="Glyco_hydro_28"/>
    <property type="match status" value="1"/>
</dbReference>
<evidence type="ECO:0000256" key="4">
    <source>
        <dbReference type="RuleBase" id="RU361169"/>
    </source>
</evidence>
<comment type="similarity">
    <text evidence="1 4">Belongs to the glycosyl hydrolase 28 family.</text>
</comment>
<evidence type="ECO:0000313" key="7">
    <source>
        <dbReference type="EMBL" id="GLB51243.1"/>
    </source>
</evidence>
<keyword evidence="3 4" id="KW-0326">Glycosidase</keyword>